<dbReference type="STRING" id="195913.SAMN04488004_10163"/>
<name>A0A1I4BP99_9RHOB</name>
<feature type="coiled-coil region" evidence="1">
    <location>
        <begin position="37"/>
        <end position="110"/>
    </location>
</feature>
<keyword evidence="3" id="KW-1185">Reference proteome</keyword>
<evidence type="ECO:0000256" key="1">
    <source>
        <dbReference type="SAM" id="Coils"/>
    </source>
</evidence>
<dbReference type="OrthoDB" id="7871100at2"/>
<organism evidence="2 3">
    <name type="scientific">Loktanella salsilacus</name>
    <dbReference type="NCBI Taxonomy" id="195913"/>
    <lineage>
        <taxon>Bacteria</taxon>
        <taxon>Pseudomonadati</taxon>
        <taxon>Pseudomonadota</taxon>
        <taxon>Alphaproteobacteria</taxon>
        <taxon>Rhodobacterales</taxon>
        <taxon>Roseobacteraceae</taxon>
        <taxon>Loktanella</taxon>
    </lineage>
</organism>
<dbReference type="RefSeq" id="WP_090183983.1">
    <property type="nucleotide sequence ID" value="NZ_CAXIDI010000013.1"/>
</dbReference>
<gene>
    <name evidence="2" type="ORF">SAMN04488004_10163</name>
</gene>
<sequence length="158" mass="16798">MDDIKALETRITDALDRIAWQLSKPKAAPVVDDGPSVADLTAQLDAERGANAQLEERVAKLKSRQDGQIVDLEKRSSDQAAQIAALDAQLQQLRGSNADLTEVCAKLRAAATDGVADAELINRALMAEVDGLTAQRSAEAAEVAAILSDLKPLLQQEA</sequence>
<dbReference type="EMBL" id="FOTF01000001">
    <property type="protein sequence ID" value="SFK70210.1"/>
    <property type="molecule type" value="Genomic_DNA"/>
</dbReference>
<reference evidence="3" key="1">
    <citation type="submission" date="2016-10" db="EMBL/GenBank/DDBJ databases">
        <authorList>
            <person name="Varghese N."/>
            <person name="Submissions S."/>
        </authorList>
    </citation>
    <scope>NUCLEOTIDE SEQUENCE [LARGE SCALE GENOMIC DNA]</scope>
    <source>
        <strain evidence="3">DSM 16199</strain>
    </source>
</reference>
<dbReference type="Proteomes" id="UP000199550">
    <property type="component" value="Unassembled WGS sequence"/>
</dbReference>
<dbReference type="AlphaFoldDB" id="A0A1I4BP99"/>
<protein>
    <submittedName>
        <fullName evidence="2">Uncharacterized protein</fullName>
    </submittedName>
</protein>
<accession>A0A1I4BP99</accession>
<evidence type="ECO:0000313" key="3">
    <source>
        <dbReference type="Proteomes" id="UP000199550"/>
    </source>
</evidence>
<keyword evidence="1" id="KW-0175">Coiled coil</keyword>
<proteinExistence type="predicted"/>
<evidence type="ECO:0000313" key="2">
    <source>
        <dbReference type="EMBL" id="SFK70210.1"/>
    </source>
</evidence>